<organism evidence="1 2">
    <name type="scientific">Metarhizium robertsii</name>
    <dbReference type="NCBI Taxonomy" id="568076"/>
    <lineage>
        <taxon>Eukaryota</taxon>
        <taxon>Fungi</taxon>
        <taxon>Dikarya</taxon>
        <taxon>Ascomycota</taxon>
        <taxon>Pezizomycotina</taxon>
        <taxon>Sordariomycetes</taxon>
        <taxon>Hypocreomycetidae</taxon>
        <taxon>Hypocreales</taxon>
        <taxon>Clavicipitaceae</taxon>
        <taxon>Metarhizium</taxon>
    </lineage>
</organism>
<gene>
    <name evidence="1" type="ORF">X797_006611</name>
</gene>
<dbReference type="HOGENOM" id="CLU_027389_2_0_1"/>
<dbReference type="eggNOG" id="ENOG502RZTD">
    <property type="taxonomic scope" value="Eukaryota"/>
</dbReference>
<dbReference type="PANTHER" id="PTHR42905">
    <property type="entry name" value="PHOSPHOENOLPYRUVATE CARBOXYLASE"/>
    <property type="match status" value="1"/>
</dbReference>
<dbReference type="Pfam" id="PF13714">
    <property type="entry name" value="PEP_mutase"/>
    <property type="match status" value="1"/>
</dbReference>
<dbReference type="PANTHER" id="PTHR42905:SF16">
    <property type="entry name" value="CARBOXYPHOSPHONOENOLPYRUVATE PHOSPHONOMUTASE-LIKE PROTEIN (AFU_ORTHOLOGUE AFUA_5G07230)"/>
    <property type="match status" value="1"/>
</dbReference>
<evidence type="ECO:0000313" key="2">
    <source>
        <dbReference type="Proteomes" id="UP000030151"/>
    </source>
</evidence>
<dbReference type="Proteomes" id="UP000030151">
    <property type="component" value="Unassembled WGS sequence"/>
</dbReference>
<comment type="caution">
    <text evidence="1">The sequence shown here is derived from an EMBL/GenBank/DDBJ whole genome shotgun (WGS) entry which is preliminary data.</text>
</comment>
<dbReference type="InterPro" id="IPR039556">
    <property type="entry name" value="ICL/PEPM"/>
</dbReference>
<dbReference type="SUPFAM" id="SSF51621">
    <property type="entry name" value="Phosphoenolpyruvate/pyruvate domain"/>
    <property type="match status" value="1"/>
</dbReference>
<name>A0A0A1UTC8_9HYPO</name>
<dbReference type="EMBL" id="JELW01000014">
    <property type="protein sequence ID" value="EXV00164.1"/>
    <property type="molecule type" value="Genomic_DNA"/>
</dbReference>
<accession>A0A0A1UTC8</accession>
<proteinExistence type="predicted"/>
<dbReference type="GO" id="GO:0003824">
    <property type="term" value="F:catalytic activity"/>
    <property type="evidence" value="ECO:0007669"/>
    <property type="project" value="InterPro"/>
</dbReference>
<dbReference type="Gene3D" id="3.20.20.60">
    <property type="entry name" value="Phosphoenolpyruvate-binding domains"/>
    <property type="match status" value="1"/>
</dbReference>
<reference evidence="1 2" key="1">
    <citation type="submission" date="2014-02" db="EMBL/GenBank/DDBJ databases">
        <title>The genome sequence of the entomopathogenic fungus Metarhizium robertsii ARSEF 2575.</title>
        <authorList>
            <person name="Giuliano Garisto Donzelli B."/>
            <person name="Roe B.A."/>
            <person name="Macmil S.L."/>
            <person name="Krasnoff S.B."/>
            <person name="Gibson D.M."/>
        </authorList>
    </citation>
    <scope>NUCLEOTIDE SEQUENCE [LARGE SCALE GENOMIC DNA]</scope>
    <source>
        <strain evidence="1 2">ARSEF 2575</strain>
    </source>
</reference>
<evidence type="ECO:0000313" key="1">
    <source>
        <dbReference type="EMBL" id="EXV00164.1"/>
    </source>
</evidence>
<protein>
    <submittedName>
        <fullName evidence="1">Phosphoenolpyruvate phosphomutase</fullName>
    </submittedName>
</protein>
<dbReference type="CDD" id="cd00377">
    <property type="entry name" value="ICL_PEPM"/>
    <property type="match status" value="1"/>
</dbReference>
<dbReference type="InterPro" id="IPR040442">
    <property type="entry name" value="Pyrv_kinase-like_dom_sf"/>
</dbReference>
<sequence>MANESAEALKALHVPSKPIIFANIWDVASLNAINSLNTPSSKLVQGVATTSWAIAAVNGQLDEDLTAEQTLESIKRIAPFAAKAGLPLSADLRDGYGSRISEVVTDAVNAGIAGANIEDSIPSPLFDKGLYPIDEQVQRLKTALQAAEAAGTPDFVLNARCDVFCLEDESLDDETRLREAIKRGKAYLELGATTVFYWGGPRGGMTKHHLETLVKELDGRVAASFSAYPGIKTTKELADMGVARVSIGPGLFKVAMGAVRAAAENMLTGGSPAP</sequence>
<dbReference type="OrthoDB" id="429143at2759"/>
<dbReference type="AlphaFoldDB" id="A0A0A1UTC8"/>
<dbReference type="InterPro" id="IPR015813">
    <property type="entry name" value="Pyrv/PenolPyrv_kinase-like_dom"/>
</dbReference>
<keyword evidence="1" id="KW-0670">Pyruvate</keyword>